<dbReference type="OrthoDB" id="7698710at2759"/>
<dbReference type="AlphaFoldDB" id="A0A4Y2EQV9"/>
<dbReference type="InterPro" id="IPR048365">
    <property type="entry name" value="TNP-like_RNaseH_N"/>
</dbReference>
<sequence length="192" mass="21440">MSESDRLCVLTIDEMSIKPGLKYTTDIDSVDGFTTVKKHAFKEDPPFATQALILGYHFTSSSEDYSLSELIHEAIDILQSCELEVVSVVCDQENVCLSKISKETHRNVGSQKMNVKLAAQVPLGSHSVTAALNLYVKARDIDNKASETPEFVYKMDKIFDSVNARSLKHQKKEMCAVTENSGHVELWKKTIP</sequence>
<evidence type="ECO:0000313" key="3">
    <source>
        <dbReference type="Proteomes" id="UP000499080"/>
    </source>
</evidence>
<evidence type="ECO:0000313" key="2">
    <source>
        <dbReference type="EMBL" id="GBM30887.1"/>
    </source>
</evidence>
<comment type="caution">
    <text evidence="2">The sequence shown here is derived from an EMBL/GenBank/DDBJ whole genome shotgun (WGS) entry which is preliminary data.</text>
</comment>
<feature type="domain" description="Transposable element P transposase-like RNase H" evidence="1">
    <location>
        <begin position="2"/>
        <end position="95"/>
    </location>
</feature>
<protein>
    <recommendedName>
        <fullName evidence="1">Transposable element P transposase-like RNase H domain-containing protein</fullName>
    </recommendedName>
</protein>
<reference evidence="2 3" key="1">
    <citation type="journal article" date="2019" name="Sci. Rep.">
        <title>Orb-weaving spider Araneus ventricosus genome elucidates the spidroin gene catalogue.</title>
        <authorList>
            <person name="Kono N."/>
            <person name="Nakamura H."/>
            <person name="Ohtoshi R."/>
            <person name="Moran D.A.P."/>
            <person name="Shinohara A."/>
            <person name="Yoshida Y."/>
            <person name="Fujiwara M."/>
            <person name="Mori M."/>
            <person name="Tomita M."/>
            <person name="Arakawa K."/>
        </authorList>
    </citation>
    <scope>NUCLEOTIDE SEQUENCE [LARGE SCALE GENOMIC DNA]</scope>
</reference>
<proteinExistence type="predicted"/>
<keyword evidence="3" id="KW-1185">Reference proteome</keyword>
<name>A0A4Y2EQV9_ARAVE</name>
<dbReference type="EMBL" id="BGPR01000671">
    <property type="protein sequence ID" value="GBM30887.1"/>
    <property type="molecule type" value="Genomic_DNA"/>
</dbReference>
<dbReference type="Pfam" id="PF21787">
    <property type="entry name" value="TNP-like_RNaseH_N"/>
    <property type="match status" value="1"/>
</dbReference>
<organism evidence="2 3">
    <name type="scientific">Araneus ventricosus</name>
    <name type="common">Orbweaver spider</name>
    <name type="synonym">Epeira ventricosa</name>
    <dbReference type="NCBI Taxonomy" id="182803"/>
    <lineage>
        <taxon>Eukaryota</taxon>
        <taxon>Metazoa</taxon>
        <taxon>Ecdysozoa</taxon>
        <taxon>Arthropoda</taxon>
        <taxon>Chelicerata</taxon>
        <taxon>Arachnida</taxon>
        <taxon>Araneae</taxon>
        <taxon>Araneomorphae</taxon>
        <taxon>Entelegynae</taxon>
        <taxon>Araneoidea</taxon>
        <taxon>Araneidae</taxon>
        <taxon>Araneus</taxon>
    </lineage>
</organism>
<gene>
    <name evidence="2" type="ORF">AVEN_9778_1</name>
</gene>
<evidence type="ECO:0000259" key="1">
    <source>
        <dbReference type="Pfam" id="PF21787"/>
    </source>
</evidence>
<dbReference type="Proteomes" id="UP000499080">
    <property type="component" value="Unassembled WGS sequence"/>
</dbReference>
<accession>A0A4Y2EQV9</accession>